<evidence type="ECO:0000313" key="3">
    <source>
        <dbReference type="Proteomes" id="UP000309561"/>
    </source>
</evidence>
<evidence type="ECO:0000259" key="1">
    <source>
        <dbReference type="Pfam" id="PF02663"/>
    </source>
</evidence>
<dbReference type="Gene3D" id="3.30.1330.130">
    <property type="match status" value="1"/>
</dbReference>
<dbReference type="Pfam" id="PF02663">
    <property type="entry name" value="FmdE"/>
    <property type="match status" value="1"/>
</dbReference>
<feature type="domain" description="Formylmethanofuran dehydrogenase subunit E" evidence="1">
    <location>
        <begin position="43"/>
        <end position="190"/>
    </location>
</feature>
<evidence type="ECO:0000313" key="2">
    <source>
        <dbReference type="EMBL" id="TKI69218.1"/>
    </source>
</evidence>
<dbReference type="EMBL" id="SZPX01000005">
    <property type="protein sequence ID" value="TKI69218.1"/>
    <property type="molecule type" value="Genomic_DNA"/>
</dbReference>
<reference evidence="2 3" key="1">
    <citation type="submission" date="2019-04" db="EMBL/GenBank/DDBJ databases">
        <title>Sulfurimonas crateris sp. nov. a facultative anaerobic sulfur-oxidizing chemolithautotrophic bacterium isolated from a terrestrial mud vulcano.</title>
        <authorList>
            <person name="Ratnikova N.M."/>
            <person name="Slobodkin A.I."/>
            <person name="Merkel A.Y."/>
            <person name="Novikov A."/>
            <person name="Bonch-Osmolovskaya E.A."/>
            <person name="Slobodkina G.B."/>
        </authorList>
    </citation>
    <scope>NUCLEOTIDE SEQUENCE [LARGE SCALE GENOMIC DNA]</scope>
    <source>
        <strain evidence="2 3">SN118</strain>
    </source>
</reference>
<organism evidence="2 3">
    <name type="scientific">Sulfurimonas crateris</name>
    <dbReference type="NCBI Taxonomy" id="2574727"/>
    <lineage>
        <taxon>Bacteria</taxon>
        <taxon>Pseudomonadati</taxon>
        <taxon>Campylobacterota</taxon>
        <taxon>Epsilonproteobacteria</taxon>
        <taxon>Campylobacterales</taxon>
        <taxon>Sulfurimonadaceae</taxon>
        <taxon>Sulfurimonas</taxon>
    </lineage>
</organism>
<dbReference type="RefSeq" id="WP_137013621.1">
    <property type="nucleotide sequence ID" value="NZ_SZPX01000005.1"/>
</dbReference>
<accession>A0A4U2Z4W6</accession>
<dbReference type="AlphaFoldDB" id="A0A4U2Z4W6"/>
<name>A0A4U2Z4W6_9BACT</name>
<keyword evidence="3" id="KW-1185">Reference proteome</keyword>
<protein>
    <recommendedName>
        <fullName evidence="1">Formylmethanofuran dehydrogenase subunit E domain-containing protein</fullName>
    </recommendedName>
</protein>
<dbReference type="OrthoDB" id="259311at2"/>
<dbReference type="InterPro" id="IPR003814">
    <property type="entry name" value="FmdEsu_dom"/>
</dbReference>
<sequence length="198" mass="21530">MKYPEFFDTVDTIKVVDPLANVLGAFEGGIYEFNYLEVVKAAGHSCPTVAGAYITAYAGLKALYPNQPAVRGEIKVEFKESLEDGVAGVISNVISQITGATDKSGFKGLGGKFARHSLMHFDANISSSVKFTRLDSGKSVDVYYDPSLVGGSPKMQQLMQKMMGGMANAAEVKEFGELWQERVKRIFDNMPSVVKVII</sequence>
<comment type="caution">
    <text evidence="2">The sequence shown here is derived from an EMBL/GenBank/DDBJ whole genome shotgun (WGS) entry which is preliminary data.</text>
</comment>
<gene>
    <name evidence="2" type="ORF">FCU45_06750</name>
</gene>
<dbReference type="Proteomes" id="UP000309561">
    <property type="component" value="Unassembled WGS sequence"/>
</dbReference>
<proteinExistence type="predicted"/>